<evidence type="ECO:0000259" key="5">
    <source>
        <dbReference type="Pfam" id="PF02775"/>
    </source>
</evidence>
<accession>A0A5C1QQB3</accession>
<keyword evidence="3" id="KW-0408">Iron</keyword>
<dbReference type="InterPro" id="IPR029061">
    <property type="entry name" value="THDP-binding"/>
</dbReference>
<dbReference type="FunFam" id="3.40.50.970:FF:000039">
    <property type="entry name" value="Indolepyruvate oxidoreductase subunit IorA"/>
    <property type="match status" value="1"/>
</dbReference>
<dbReference type="Pfam" id="PF01855">
    <property type="entry name" value="POR_N"/>
    <property type="match status" value="1"/>
</dbReference>
<evidence type="ECO:0000313" key="6">
    <source>
        <dbReference type="EMBL" id="QEN09389.1"/>
    </source>
</evidence>
<feature type="domain" description="Thiamine pyrophosphate enzyme TPP-binding" evidence="5">
    <location>
        <begin position="379"/>
        <end position="472"/>
    </location>
</feature>
<dbReference type="GO" id="GO:0043805">
    <property type="term" value="F:indolepyruvate ferredoxin oxidoreductase activity"/>
    <property type="evidence" value="ECO:0007669"/>
    <property type="project" value="UniProtKB-UniRule"/>
</dbReference>
<keyword evidence="3" id="KW-0813">Transport</keyword>
<dbReference type="RefSeq" id="WP_149487464.1">
    <property type="nucleotide sequence ID" value="NZ_CP036150.1"/>
</dbReference>
<dbReference type="PANTHER" id="PTHR43710">
    <property type="entry name" value="2-HYDROXYACYL-COA LYASE"/>
    <property type="match status" value="1"/>
</dbReference>
<keyword evidence="3" id="KW-0004">4Fe-4S</keyword>
<dbReference type="PANTHER" id="PTHR43710:SF5">
    <property type="entry name" value="INDOLEPYRUVATE FERREDOXIN OXIDOREDUCTASE ALPHA SUBUNIT"/>
    <property type="match status" value="1"/>
</dbReference>
<evidence type="ECO:0000256" key="2">
    <source>
        <dbReference type="ARBA" id="ARBA00023002"/>
    </source>
</evidence>
<proteinExistence type="predicted"/>
<dbReference type="InterPro" id="IPR017721">
    <property type="entry name" value="IorA"/>
</dbReference>
<sequence>MSETVVLGDEAVALGALHGGVSSCYGYPGTPSTEIMEYLIENSQNGPLASWSSNEKTAMEEALGTSFAGKRAIVTMKHVGLNVAADAFMNGALLDIRGGLVIVVADDPGMHSSQNEQDTRYYADFARVPLLEPVNQQQAYEMTREGFDLSERMGVPVLLRLVTRLSHSRAAIQTQPPRAENALNKADNKQDWMLLPANARRRWSSLLGRQKDMIAYSEKSPVNSLELNESNRERAVITTGLGYNYFMENKGELTDQPSHLHIGVYPVPEEKIRTLAAHVKKLVILEEGYPYVERLIAGLLPRELKIIGKLDNIVPLQGELTPDNVRPALGLPERNAAVASSMTLPGRPPQLCAGCPHDDTYKVIKEVQEELEESTVTSDIGCYALGALPPLGVPETIICMGASITAAKGCAEAGLKNVMAVIGDSTFLHSGMTGLVDCVSSGSDVTIIIVDNETTAMTGGQTTILPSSRLEQVVKGIMGDGEHILTIPAHRKSHEENKEKLRKELAYSGVSVIIAVRECIETARKANKKRS</sequence>
<dbReference type="CDD" id="cd07034">
    <property type="entry name" value="TPP_PYR_PFOR_IOR-alpha_like"/>
    <property type="match status" value="1"/>
</dbReference>
<dbReference type="GO" id="GO:0044281">
    <property type="term" value="P:small molecule metabolic process"/>
    <property type="evidence" value="ECO:0007669"/>
    <property type="project" value="UniProtKB-ARBA"/>
</dbReference>
<evidence type="ECO:0000259" key="4">
    <source>
        <dbReference type="Pfam" id="PF01855"/>
    </source>
</evidence>
<organism evidence="6 7">
    <name type="scientific">Oceanispirochaeta crateris</name>
    <dbReference type="NCBI Taxonomy" id="2518645"/>
    <lineage>
        <taxon>Bacteria</taxon>
        <taxon>Pseudomonadati</taxon>
        <taxon>Spirochaetota</taxon>
        <taxon>Spirochaetia</taxon>
        <taxon>Spirochaetales</taxon>
        <taxon>Spirochaetaceae</taxon>
        <taxon>Oceanispirochaeta</taxon>
    </lineage>
</organism>
<dbReference type="Proteomes" id="UP000324209">
    <property type="component" value="Chromosome"/>
</dbReference>
<protein>
    <recommendedName>
        <fullName evidence="3">Indolepyruvate oxidoreductase subunit IorA</fullName>
        <shortName evidence="3">IOR</shortName>
        <ecNumber evidence="3">1.2.7.8</ecNumber>
    </recommendedName>
    <alternativeName>
        <fullName evidence="3">Indolepyruvate ferredoxin oxidoreductase subunit alpha</fullName>
    </alternativeName>
</protein>
<evidence type="ECO:0000256" key="1">
    <source>
        <dbReference type="ARBA" id="ARBA00022723"/>
    </source>
</evidence>
<keyword evidence="7" id="KW-1185">Reference proteome</keyword>
<evidence type="ECO:0000256" key="3">
    <source>
        <dbReference type="PIRNR" id="PIRNR006439"/>
    </source>
</evidence>
<comment type="cofactor">
    <cofactor evidence="3">
        <name>[4Fe-4S] cluster</name>
        <dbReference type="ChEBI" id="CHEBI:49883"/>
    </cofactor>
    <text evidence="3">Binds 2 [4Fe-4S] clusters. In this family the first cluster has a non-standard and varying [4Fe-4S] binding motif CX(2)CX(2)CX(4-5)CP.</text>
</comment>
<dbReference type="KEGG" id="ock:EXM22_15905"/>
<feature type="domain" description="Pyruvate flavodoxin/ferredoxin oxidoreductase pyrimidine binding" evidence="4">
    <location>
        <begin position="15"/>
        <end position="189"/>
    </location>
</feature>
<evidence type="ECO:0000313" key="7">
    <source>
        <dbReference type="Proteomes" id="UP000324209"/>
    </source>
</evidence>
<dbReference type="EC" id="1.2.7.8" evidence="3"/>
<dbReference type="SUPFAM" id="SSF52518">
    <property type="entry name" value="Thiamin diphosphate-binding fold (THDP-binding)"/>
    <property type="match status" value="2"/>
</dbReference>
<dbReference type="CDD" id="cd02008">
    <property type="entry name" value="TPP_IOR_alpha"/>
    <property type="match status" value="1"/>
</dbReference>
<comment type="function">
    <text evidence="3">Catalyzes the ferredoxin-dependent oxidative decarboxylation of arylpyruvates.</text>
</comment>
<reference evidence="6 7" key="1">
    <citation type="submission" date="2019-02" db="EMBL/GenBank/DDBJ databases">
        <title>Complete Genome Sequence and Methylome Analysis of free living Spirochaetas.</title>
        <authorList>
            <person name="Fomenkov A."/>
            <person name="Dubinina G."/>
            <person name="Leshcheva N."/>
            <person name="Mikheeva N."/>
            <person name="Grabovich M."/>
            <person name="Vincze T."/>
            <person name="Roberts R.J."/>
        </authorList>
    </citation>
    <scope>NUCLEOTIDE SEQUENCE [LARGE SCALE GENOMIC DNA]</scope>
    <source>
        <strain evidence="6 7">K2</strain>
    </source>
</reference>
<keyword evidence="3" id="KW-0249">Electron transport</keyword>
<dbReference type="GO" id="GO:0030976">
    <property type="term" value="F:thiamine pyrophosphate binding"/>
    <property type="evidence" value="ECO:0007669"/>
    <property type="project" value="InterPro"/>
</dbReference>
<comment type="catalytic activity">
    <reaction evidence="3">
        <text>indole-3-pyruvate + 2 oxidized [2Fe-2S]-[ferredoxin] + CoA = (indol-3-yl)acetyl-CoA + 2 reduced [2Fe-2S]-[ferredoxin] + CO2 + H(+)</text>
        <dbReference type="Rhea" id="RHEA:12645"/>
        <dbReference type="Rhea" id="RHEA-COMP:10000"/>
        <dbReference type="Rhea" id="RHEA-COMP:10001"/>
        <dbReference type="ChEBI" id="CHEBI:15378"/>
        <dbReference type="ChEBI" id="CHEBI:16526"/>
        <dbReference type="ChEBI" id="CHEBI:17640"/>
        <dbReference type="ChEBI" id="CHEBI:33737"/>
        <dbReference type="ChEBI" id="CHEBI:33738"/>
        <dbReference type="ChEBI" id="CHEBI:57271"/>
        <dbReference type="ChEBI" id="CHEBI:57287"/>
        <dbReference type="EC" id="1.2.7.8"/>
    </reaction>
</comment>
<dbReference type="InterPro" id="IPR011766">
    <property type="entry name" value="TPP_enzyme_TPP-bd"/>
</dbReference>
<dbReference type="PIRSF" id="PIRSF006439">
    <property type="entry name" value="Indolepyruvate_ferr_oxidored"/>
    <property type="match status" value="1"/>
</dbReference>
<dbReference type="InterPro" id="IPR045025">
    <property type="entry name" value="HACL1-like"/>
</dbReference>
<keyword evidence="6" id="KW-0670">Pyruvate</keyword>
<dbReference type="Gene3D" id="3.40.50.970">
    <property type="match status" value="2"/>
</dbReference>
<keyword evidence="2 3" id="KW-0560">Oxidoreductase</keyword>
<name>A0A5C1QQB3_9SPIO</name>
<dbReference type="Pfam" id="PF02775">
    <property type="entry name" value="TPP_enzyme_C"/>
    <property type="match status" value="1"/>
</dbReference>
<gene>
    <name evidence="6" type="ORF">EXM22_15905</name>
</gene>
<dbReference type="AlphaFoldDB" id="A0A5C1QQB3"/>
<dbReference type="EMBL" id="CP036150">
    <property type="protein sequence ID" value="QEN09389.1"/>
    <property type="molecule type" value="Genomic_DNA"/>
</dbReference>
<dbReference type="GO" id="GO:0046872">
    <property type="term" value="F:metal ion binding"/>
    <property type="evidence" value="ECO:0007669"/>
    <property type="project" value="UniProtKB-UniRule"/>
</dbReference>
<dbReference type="OrthoDB" id="9804603at2"/>
<keyword evidence="1 3" id="KW-0479">Metal-binding</keyword>
<dbReference type="GO" id="GO:0051539">
    <property type="term" value="F:4 iron, 4 sulfur cluster binding"/>
    <property type="evidence" value="ECO:0007669"/>
    <property type="project" value="UniProtKB-UniRule"/>
</dbReference>
<dbReference type="InterPro" id="IPR002880">
    <property type="entry name" value="Pyrv_Fd/Flavodoxin_OxRdtase_N"/>
</dbReference>
<keyword evidence="3" id="KW-0411">Iron-sulfur</keyword>